<evidence type="ECO:0000313" key="13">
    <source>
        <dbReference type="Proteomes" id="UP000603602"/>
    </source>
</evidence>
<dbReference type="SUPFAM" id="SSF53244">
    <property type="entry name" value="MurD-like peptide ligases, peptide-binding domain"/>
    <property type="match status" value="1"/>
</dbReference>
<feature type="domain" description="Mur ligase central" evidence="11">
    <location>
        <begin position="109"/>
        <end position="318"/>
    </location>
</feature>
<dbReference type="SUPFAM" id="SSF53623">
    <property type="entry name" value="MurD-like peptide ligases, catalytic domain"/>
    <property type="match status" value="1"/>
</dbReference>
<evidence type="ECO:0000256" key="3">
    <source>
        <dbReference type="ARBA" id="ARBA00022960"/>
    </source>
</evidence>
<feature type="binding site" evidence="7">
    <location>
        <position position="188"/>
    </location>
    <ligand>
        <name>UDP-N-acetyl-alpha-D-muramoyl-L-alanyl-D-glutamate</name>
        <dbReference type="ChEBI" id="CHEBI:83900"/>
    </ligand>
</feature>
<dbReference type="InterPro" id="IPR036615">
    <property type="entry name" value="Mur_ligase_C_dom_sf"/>
</dbReference>
<evidence type="ECO:0000259" key="9">
    <source>
        <dbReference type="Pfam" id="PF01225"/>
    </source>
</evidence>
<comment type="cofactor">
    <cofactor evidence="7">
        <name>Mg(2+)</name>
        <dbReference type="ChEBI" id="CHEBI:18420"/>
    </cofactor>
</comment>
<keyword evidence="3 7" id="KW-0133">Cell shape</keyword>
<feature type="domain" description="Mur ligase N-terminal catalytic" evidence="9">
    <location>
        <begin position="22"/>
        <end position="94"/>
    </location>
</feature>
<keyword evidence="6 7" id="KW-0961">Cell wall biogenesis/degradation</keyword>
<evidence type="ECO:0000313" key="12">
    <source>
        <dbReference type="EMBL" id="MBD8501351.1"/>
    </source>
</evidence>
<keyword evidence="7" id="KW-0460">Magnesium</keyword>
<dbReference type="InterPro" id="IPR005761">
    <property type="entry name" value="UDP-N-AcMur-Glu-dNH2Pim_ligase"/>
</dbReference>
<dbReference type="InterPro" id="IPR036565">
    <property type="entry name" value="Mur-like_cat_sf"/>
</dbReference>
<feature type="binding site" evidence="7">
    <location>
        <position position="152"/>
    </location>
    <ligand>
        <name>UDP-N-acetyl-alpha-D-muramoyl-L-alanyl-D-glutamate</name>
        <dbReference type="ChEBI" id="CHEBI:83900"/>
    </ligand>
</feature>
<feature type="short sequence motif" description="Meso-diaminopimelate recognition motif" evidence="7">
    <location>
        <begin position="417"/>
        <end position="420"/>
    </location>
</feature>
<evidence type="ECO:0000256" key="2">
    <source>
        <dbReference type="ARBA" id="ARBA00022618"/>
    </source>
</evidence>
<dbReference type="PANTHER" id="PTHR23135">
    <property type="entry name" value="MUR LIGASE FAMILY MEMBER"/>
    <property type="match status" value="1"/>
</dbReference>
<dbReference type="Pfam" id="PF08245">
    <property type="entry name" value="Mur_ligase_M"/>
    <property type="match status" value="1"/>
</dbReference>
<keyword evidence="5 7" id="KW-0131">Cell cycle</keyword>
<reference evidence="13" key="1">
    <citation type="submission" date="2023-07" db="EMBL/GenBank/DDBJ databases">
        <title>Thauera sp. CAU 1555 isolated from sand of Yaerae Beach.</title>
        <authorList>
            <person name="Kim W."/>
        </authorList>
    </citation>
    <scope>NUCLEOTIDE SEQUENCE [LARGE SCALE GENOMIC DNA]</scope>
    <source>
        <strain evidence="13">CAU 1555</strain>
    </source>
</reference>
<feature type="binding site" evidence="7">
    <location>
        <position position="393"/>
    </location>
    <ligand>
        <name>meso-2,6-diaminopimelate</name>
        <dbReference type="ChEBI" id="CHEBI:57791"/>
    </ligand>
</feature>
<keyword evidence="2 7" id="KW-0132">Cell division</keyword>
<keyword evidence="13" id="KW-1185">Reference proteome</keyword>
<evidence type="ECO:0000256" key="1">
    <source>
        <dbReference type="ARBA" id="ARBA00005898"/>
    </source>
</evidence>
<comment type="pathway">
    <text evidence="7 8">Cell wall biogenesis; peptidoglycan biosynthesis.</text>
</comment>
<evidence type="ECO:0000259" key="11">
    <source>
        <dbReference type="Pfam" id="PF08245"/>
    </source>
</evidence>
<comment type="PTM">
    <text evidence="7">Carboxylation is probably crucial for Mg(2+) binding and, consequently, for the gamma-phosphate positioning of ATP.</text>
</comment>
<keyword evidence="7 12" id="KW-0436">Ligase</keyword>
<evidence type="ECO:0000256" key="5">
    <source>
        <dbReference type="ARBA" id="ARBA00023306"/>
    </source>
</evidence>
<feature type="modified residue" description="N6-carboxylysine" evidence="7">
    <location>
        <position position="220"/>
    </location>
</feature>
<dbReference type="NCBIfam" id="TIGR01085">
    <property type="entry name" value="murE"/>
    <property type="match status" value="1"/>
</dbReference>
<keyword evidence="7" id="KW-0547">Nucleotide-binding</keyword>
<feature type="binding site" evidence="7">
    <location>
        <position position="186"/>
    </location>
    <ligand>
        <name>UDP-N-acetyl-alpha-D-muramoyl-L-alanyl-D-glutamate</name>
        <dbReference type="ChEBI" id="CHEBI:83900"/>
    </ligand>
</feature>
<comment type="similarity">
    <text evidence="1 7">Belongs to the MurCDEF family. MurE subfamily.</text>
</comment>
<comment type="caution">
    <text evidence="7">Lacks conserved residue(s) required for the propagation of feature annotation.</text>
</comment>
<dbReference type="SUPFAM" id="SSF63418">
    <property type="entry name" value="MurE/MurF N-terminal domain"/>
    <property type="match status" value="1"/>
</dbReference>
<proteinExistence type="inferred from homology"/>
<dbReference type="EC" id="6.3.2.13" evidence="7"/>
<feature type="binding site" evidence="7">
    <location>
        <position position="466"/>
    </location>
    <ligand>
        <name>meso-2,6-diaminopimelate</name>
        <dbReference type="ChEBI" id="CHEBI:57791"/>
    </ligand>
</feature>
<feature type="binding site" evidence="7">
    <location>
        <begin position="111"/>
        <end position="117"/>
    </location>
    <ligand>
        <name>ATP</name>
        <dbReference type="ChEBI" id="CHEBI:30616"/>
    </ligand>
</feature>
<comment type="subcellular location">
    <subcellularLocation>
        <location evidence="7 8">Cytoplasm</location>
    </subcellularLocation>
</comment>
<dbReference type="InterPro" id="IPR013221">
    <property type="entry name" value="Mur_ligase_cen"/>
</dbReference>
<keyword evidence="7" id="KW-0067">ATP-binding</keyword>
<evidence type="ECO:0000256" key="8">
    <source>
        <dbReference type="RuleBase" id="RU004135"/>
    </source>
</evidence>
<dbReference type="Gene3D" id="3.40.1390.10">
    <property type="entry name" value="MurE/MurF, N-terminal domain"/>
    <property type="match status" value="1"/>
</dbReference>
<comment type="catalytic activity">
    <reaction evidence="7">
        <text>UDP-N-acetyl-alpha-D-muramoyl-L-alanyl-D-glutamate + meso-2,6-diaminopimelate + ATP = UDP-N-acetyl-alpha-D-muramoyl-L-alanyl-gamma-D-glutamyl-meso-2,6-diaminopimelate + ADP + phosphate + H(+)</text>
        <dbReference type="Rhea" id="RHEA:23676"/>
        <dbReference type="ChEBI" id="CHEBI:15378"/>
        <dbReference type="ChEBI" id="CHEBI:30616"/>
        <dbReference type="ChEBI" id="CHEBI:43474"/>
        <dbReference type="ChEBI" id="CHEBI:57791"/>
        <dbReference type="ChEBI" id="CHEBI:83900"/>
        <dbReference type="ChEBI" id="CHEBI:83905"/>
        <dbReference type="ChEBI" id="CHEBI:456216"/>
        <dbReference type="EC" id="6.3.2.13"/>
    </reaction>
</comment>
<evidence type="ECO:0000256" key="4">
    <source>
        <dbReference type="ARBA" id="ARBA00022984"/>
    </source>
</evidence>
<feature type="domain" description="Mur ligase C-terminal" evidence="10">
    <location>
        <begin position="341"/>
        <end position="468"/>
    </location>
</feature>
<dbReference type="Proteomes" id="UP000603602">
    <property type="component" value="Unassembled WGS sequence"/>
</dbReference>
<dbReference type="EMBL" id="JACYTO010000001">
    <property type="protein sequence ID" value="MBD8501351.1"/>
    <property type="molecule type" value="Genomic_DNA"/>
</dbReference>
<evidence type="ECO:0000259" key="10">
    <source>
        <dbReference type="Pfam" id="PF02875"/>
    </source>
</evidence>
<dbReference type="InterPro" id="IPR035911">
    <property type="entry name" value="MurE/MurF_N"/>
</dbReference>
<dbReference type="Pfam" id="PF02875">
    <property type="entry name" value="Mur_ligase_C"/>
    <property type="match status" value="1"/>
</dbReference>
<comment type="caution">
    <text evidence="12">The sequence shown here is derived from an EMBL/GenBank/DDBJ whole genome shotgun (WGS) entry which is preliminary data.</text>
</comment>
<dbReference type="InterPro" id="IPR004101">
    <property type="entry name" value="Mur_ligase_C"/>
</dbReference>
<sequence>MSAADVGAILENLRRAGVVPAGMTADSRKAGPGDIFAAWAGFRVDGRRYIADAVARGASAVLWDDADGFRPEPAPAVPGMPVSGLRALAGDLADEVFGRPSAGLWLAGVTGTNGKTTVSQWLARALGELGARCGIVGTLGCGFPGELEEGVNTTPDAIELHRHLARFRAAGAEAAAMEVSSIGLDQGRVNGARFAVAIYTNLSRDHLDYHGTMEAYAAAKARLFDTPGLAHAVINLDDTFGLALARRQLERGMDVIGYTRVATNADAVPGARVLLADELQVAPGGLRFALKWDGRRHDLQVRMVAPFNVSNLLAVAGALLARGVAADAMAGVLARLTPPEGRMQLVGGVGEPLVVIDYAHSPDALAKVLEAVRSTAATRRGRVVCVFGCGGDRDPGKRPLMGEVVSQLADRVVITSDNPRSEDPMKIIEAIAAGARPDADRVVDRAQAIELAICEAAADDVVVLAGKGHEPYQEVLGQRVPFSDLEQARLALRAWNRKQGVGA</sequence>
<protein>
    <recommendedName>
        <fullName evidence="7">UDP-N-acetylmuramoyl-L-alanyl-D-glutamate--2,6-diaminopimelate ligase</fullName>
        <ecNumber evidence="7">6.3.2.13</ecNumber>
    </recommendedName>
    <alternativeName>
        <fullName evidence="7">Meso-A2pm-adding enzyme</fullName>
    </alternativeName>
    <alternativeName>
        <fullName evidence="7">Meso-diaminopimelate-adding enzyme</fullName>
    </alternativeName>
    <alternativeName>
        <fullName evidence="7">UDP-MurNAc-L-Ala-D-Glu:meso-diaminopimelate ligase</fullName>
    </alternativeName>
    <alternativeName>
        <fullName evidence="7">UDP-MurNAc-tripeptide synthetase</fullName>
    </alternativeName>
    <alternativeName>
        <fullName evidence="7">UDP-N-acetylmuramyl-tripeptide synthetase</fullName>
    </alternativeName>
</protein>
<dbReference type="Pfam" id="PF01225">
    <property type="entry name" value="Mur_ligase"/>
    <property type="match status" value="1"/>
</dbReference>
<dbReference type="NCBIfam" id="NF001126">
    <property type="entry name" value="PRK00139.1-4"/>
    <property type="match status" value="1"/>
</dbReference>
<keyword evidence="4 7" id="KW-0573">Peptidoglycan synthesis</keyword>
<dbReference type="RefSeq" id="WP_187716215.1">
    <property type="nucleotide sequence ID" value="NZ_JACTAH010000001.1"/>
</dbReference>
<comment type="function">
    <text evidence="7">Catalyzes the addition of meso-diaminopimelic acid to the nucleotide precursor UDP-N-acetylmuramoyl-L-alanyl-D-glutamate (UMAG) in the biosynthesis of bacterial cell-wall peptidoglycan.</text>
</comment>
<feature type="binding site" evidence="7">
    <location>
        <begin position="417"/>
        <end position="420"/>
    </location>
    <ligand>
        <name>meso-2,6-diaminopimelate</name>
        <dbReference type="ChEBI" id="CHEBI:57791"/>
    </ligand>
</feature>
<organism evidence="12 13">
    <name type="scientific">Thauera sedimentorum</name>
    <dbReference type="NCBI Taxonomy" id="2767595"/>
    <lineage>
        <taxon>Bacteria</taxon>
        <taxon>Pseudomonadati</taxon>
        <taxon>Pseudomonadota</taxon>
        <taxon>Betaproteobacteria</taxon>
        <taxon>Rhodocyclales</taxon>
        <taxon>Zoogloeaceae</taxon>
        <taxon>Thauera</taxon>
    </lineage>
</organism>
<dbReference type="Gene3D" id="3.40.1190.10">
    <property type="entry name" value="Mur-like, catalytic domain"/>
    <property type="match status" value="1"/>
</dbReference>
<dbReference type="Gene3D" id="3.90.190.20">
    <property type="entry name" value="Mur ligase, C-terminal domain"/>
    <property type="match status" value="1"/>
</dbReference>
<dbReference type="PANTHER" id="PTHR23135:SF4">
    <property type="entry name" value="UDP-N-ACETYLMURAMOYL-L-ALANYL-D-GLUTAMATE--2,6-DIAMINOPIMELATE LIGASE MURE HOMOLOG, CHLOROPLASTIC"/>
    <property type="match status" value="1"/>
</dbReference>
<dbReference type="InterPro" id="IPR000713">
    <property type="entry name" value="Mur_ligase_N"/>
</dbReference>
<feature type="binding site" evidence="7">
    <location>
        <position position="27"/>
    </location>
    <ligand>
        <name>UDP-N-acetyl-alpha-D-muramoyl-L-alanyl-D-glutamate</name>
        <dbReference type="ChEBI" id="CHEBI:83900"/>
    </ligand>
</feature>
<accession>A0ABR9B862</accession>
<evidence type="ECO:0000256" key="7">
    <source>
        <dbReference type="HAMAP-Rule" id="MF_00208"/>
    </source>
</evidence>
<evidence type="ECO:0000256" key="6">
    <source>
        <dbReference type="ARBA" id="ARBA00023316"/>
    </source>
</evidence>
<name>A0ABR9B862_9RHOO</name>
<dbReference type="GO" id="GO:0008765">
    <property type="term" value="F:UDP-N-acetylmuramoylalanyl-D-glutamate-2,6-diaminopimelate ligase activity"/>
    <property type="evidence" value="ECO:0007669"/>
    <property type="project" value="UniProtKB-EC"/>
</dbReference>
<feature type="binding site" evidence="7">
    <location>
        <position position="470"/>
    </location>
    <ligand>
        <name>meso-2,6-diaminopimelate</name>
        <dbReference type="ChEBI" id="CHEBI:57791"/>
    </ligand>
</feature>
<gene>
    <name evidence="7" type="primary">murE</name>
    <name evidence="12" type="ORF">IFO67_00450</name>
</gene>
<feature type="binding site" evidence="7">
    <location>
        <begin position="153"/>
        <end position="154"/>
    </location>
    <ligand>
        <name>UDP-N-acetyl-alpha-D-muramoyl-L-alanyl-D-glutamate</name>
        <dbReference type="ChEBI" id="CHEBI:83900"/>
    </ligand>
</feature>
<keyword evidence="7" id="KW-0963">Cytoplasm</keyword>
<dbReference type="HAMAP" id="MF_00208">
    <property type="entry name" value="MurE"/>
    <property type="match status" value="1"/>
</dbReference>
<feature type="binding site" evidence="7">
    <location>
        <position position="180"/>
    </location>
    <ligand>
        <name>UDP-N-acetyl-alpha-D-muramoyl-L-alanyl-D-glutamate</name>
        <dbReference type="ChEBI" id="CHEBI:83900"/>
    </ligand>
</feature>